<dbReference type="SUPFAM" id="SSF51395">
    <property type="entry name" value="FMN-linked oxidoreductases"/>
    <property type="match status" value="1"/>
</dbReference>
<evidence type="ECO:0000259" key="3">
    <source>
        <dbReference type="Pfam" id="PF00724"/>
    </source>
</evidence>
<dbReference type="GO" id="GO:0010181">
    <property type="term" value="F:FMN binding"/>
    <property type="evidence" value="ECO:0007669"/>
    <property type="project" value="InterPro"/>
</dbReference>
<dbReference type="AlphaFoldDB" id="E7GG74"/>
<evidence type="ECO:0000313" key="4">
    <source>
        <dbReference type="EMBL" id="EFW02978.1"/>
    </source>
</evidence>
<keyword evidence="1" id="KW-0285">Flavoprotein</keyword>
<dbReference type="HOGENOM" id="CLU_012153_2_3_9"/>
<dbReference type="InterPro" id="IPR013785">
    <property type="entry name" value="Aldolase_TIM"/>
</dbReference>
<gene>
    <name evidence="4" type="ORF">HMPREF9488_03767</name>
</gene>
<dbReference type="InterPro" id="IPR051799">
    <property type="entry name" value="NADH_flavin_oxidoreductase"/>
</dbReference>
<dbReference type="InterPro" id="IPR001155">
    <property type="entry name" value="OxRdtase_FMN_N"/>
</dbReference>
<dbReference type="Gene3D" id="3.20.20.70">
    <property type="entry name" value="Aldolase class I"/>
    <property type="match status" value="1"/>
</dbReference>
<organism evidence="4 5">
    <name type="scientific">Coprobacillus cateniformis</name>
    <dbReference type="NCBI Taxonomy" id="100884"/>
    <lineage>
        <taxon>Bacteria</taxon>
        <taxon>Bacillati</taxon>
        <taxon>Bacillota</taxon>
        <taxon>Erysipelotrichia</taxon>
        <taxon>Erysipelotrichales</taxon>
        <taxon>Coprobacillaceae</taxon>
        <taxon>Coprobacillus</taxon>
    </lineage>
</organism>
<dbReference type="OrthoDB" id="9772736at2"/>
<dbReference type="PANTHER" id="PTHR43656:SF2">
    <property type="entry name" value="BINDING OXIDOREDUCTASE, PUTATIVE (AFU_ORTHOLOGUE AFUA_2G08260)-RELATED"/>
    <property type="match status" value="1"/>
</dbReference>
<accession>E7GG74</accession>
<dbReference type="PANTHER" id="PTHR43656">
    <property type="entry name" value="BINDING OXIDOREDUCTASE, PUTATIVE (AFU_ORTHOLOGUE AFUA_2G08260)-RELATED"/>
    <property type="match status" value="1"/>
</dbReference>
<dbReference type="EMBL" id="ADKX01000053">
    <property type="protein sequence ID" value="EFW02978.1"/>
    <property type="molecule type" value="Genomic_DNA"/>
</dbReference>
<comment type="caution">
    <text evidence="4">The sequence shown here is derived from an EMBL/GenBank/DDBJ whole genome shotgun (WGS) entry which is preliminary data.</text>
</comment>
<feature type="domain" description="NADH:flavin oxidoreductase/NADH oxidase N-terminal" evidence="3">
    <location>
        <begin position="12"/>
        <end position="333"/>
    </location>
</feature>
<evidence type="ECO:0000313" key="5">
    <source>
        <dbReference type="Proteomes" id="UP000003157"/>
    </source>
</evidence>
<dbReference type="STRING" id="100884.GCA_000269565_01724"/>
<proteinExistence type="predicted"/>
<dbReference type="eggNOG" id="COG1902">
    <property type="taxonomic scope" value="Bacteria"/>
</dbReference>
<evidence type="ECO:0000256" key="1">
    <source>
        <dbReference type="ARBA" id="ARBA00022630"/>
    </source>
</evidence>
<dbReference type="Proteomes" id="UP000003157">
    <property type="component" value="Unassembled WGS sequence"/>
</dbReference>
<dbReference type="Pfam" id="PF00724">
    <property type="entry name" value="Oxidored_FMN"/>
    <property type="match status" value="1"/>
</dbReference>
<reference evidence="4 5" key="1">
    <citation type="submission" date="2010-12" db="EMBL/GenBank/DDBJ databases">
        <title>The Genome Sequence of Coprobacillus sp. strain 29_1.</title>
        <authorList>
            <consortium name="The Broad Institute Genome Sequencing Platform"/>
            <person name="Earl A."/>
            <person name="Ward D."/>
            <person name="Feldgarden M."/>
            <person name="Gevers D."/>
            <person name="Daigneault M."/>
            <person name="Sibley C.D."/>
            <person name="White A."/>
            <person name="Strauss J."/>
            <person name="Allen-Vercoe E."/>
            <person name="Young S.K."/>
            <person name="Zeng Q."/>
            <person name="Gargeya S."/>
            <person name="Fitzgerald M."/>
            <person name="Haas B."/>
            <person name="Abouelleil A."/>
            <person name="Alvarado L."/>
            <person name="Arachchi H.M."/>
            <person name="Berlin A."/>
            <person name="Brown A."/>
            <person name="Chapman S.B."/>
            <person name="Chen Z."/>
            <person name="Dunbar C."/>
            <person name="Freedman E."/>
            <person name="Gearin G."/>
            <person name="Gellesch M."/>
            <person name="Goldberg J."/>
            <person name="Griggs A."/>
            <person name="Gujja S."/>
            <person name="Heilman E."/>
            <person name="Heiman D."/>
            <person name="Howarth C."/>
            <person name="Larson L."/>
            <person name="Lui A."/>
            <person name="MacDonald P.J.P."/>
            <person name="Mehta T."/>
            <person name="Montmayeur A."/>
            <person name="Murphy C."/>
            <person name="Neiman D."/>
            <person name="Pearson M."/>
            <person name="Priest M."/>
            <person name="Roberts A."/>
            <person name="Saif S."/>
            <person name="Shea T."/>
            <person name="Shenoy N."/>
            <person name="Sisk P."/>
            <person name="Stolte C."/>
            <person name="Sykes S."/>
            <person name="White J."/>
            <person name="Yandava C."/>
            <person name="Nusbaum C."/>
            <person name="Birren B."/>
        </authorList>
    </citation>
    <scope>NUCLEOTIDE SEQUENCE [LARGE SCALE GENOMIC DNA]</scope>
    <source>
        <strain evidence="4 5">29_1</strain>
    </source>
</reference>
<dbReference type="CDD" id="cd02803">
    <property type="entry name" value="OYE_like_FMN_family"/>
    <property type="match status" value="1"/>
</dbReference>
<evidence type="ECO:0000256" key="2">
    <source>
        <dbReference type="ARBA" id="ARBA00023002"/>
    </source>
</evidence>
<dbReference type="GO" id="GO:0016491">
    <property type="term" value="F:oxidoreductase activity"/>
    <property type="evidence" value="ECO:0007669"/>
    <property type="project" value="UniProtKB-KW"/>
</dbReference>
<name>E7GG74_9FIRM</name>
<keyword evidence="5" id="KW-1185">Reference proteome</keyword>
<protein>
    <recommendedName>
        <fullName evidence="3">NADH:flavin oxidoreductase/NADH oxidase N-terminal domain-containing protein</fullName>
    </recommendedName>
</protein>
<keyword evidence="2" id="KW-0560">Oxidoreductase</keyword>
<sequence>MNIKIRRNHMTLFKETKIGNLTVKNHFIRSATYEGKATEDGRPTDEIKHQYVELAKGDVGTIITSYAYITPYEQPTKNQLGIYDDSLIPDYAKIVDAVHAYGTKIIMQIVHGSSIGQGYIETATVLGPSAITHPTSQITPQEMTKEDIKNVVHYFALAAKRAKSAGFDGVQIHCAHGYLLSQFISPLFNHRHDQYGGNTENRSRIVLEVYQAIREEVGEDYPIWIKINSSDEQEGGLSVEEFINIATKLSNAGMNAIEVSGNQLKKHKAQERAYYKDAAVRLSQVISTPVILTGGLRELKDIQPIYETSHVHFFGFSRPFIKDATFIKRLQTQI</sequence>